<dbReference type="InterPro" id="IPR045006">
    <property type="entry name" value="CHLI-like"/>
</dbReference>
<reference evidence="5" key="2">
    <citation type="journal article" date="2021" name="PeerJ">
        <title>Extensive microbial diversity within the chicken gut microbiome revealed by metagenomics and culture.</title>
        <authorList>
            <person name="Gilroy R."/>
            <person name="Ravi A."/>
            <person name="Getino M."/>
            <person name="Pursley I."/>
            <person name="Horton D.L."/>
            <person name="Alikhan N.F."/>
            <person name="Baker D."/>
            <person name="Gharbi K."/>
            <person name="Hall N."/>
            <person name="Watson M."/>
            <person name="Adriaenssens E.M."/>
            <person name="Foster-Nyarko E."/>
            <person name="Jarju S."/>
            <person name="Secka A."/>
            <person name="Antonio M."/>
            <person name="Oren A."/>
            <person name="Chaudhuri R.R."/>
            <person name="La Ragione R."/>
            <person name="Hildebrand F."/>
            <person name="Pallen M.J."/>
        </authorList>
    </citation>
    <scope>NUCLEOTIDE SEQUENCE</scope>
    <source>
        <strain evidence="5">2889</strain>
    </source>
</reference>
<keyword evidence="3" id="KW-0067">ATP-binding</keyword>
<dbReference type="PANTHER" id="PTHR32039:SF7">
    <property type="entry name" value="COMPETENCE PROTEIN COMM"/>
    <property type="match status" value="1"/>
</dbReference>
<dbReference type="SUPFAM" id="SSF54211">
    <property type="entry name" value="Ribosomal protein S5 domain 2-like"/>
    <property type="match status" value="1"/>
</dbReference>
<dbReference type="InterPro" id="IPR014721">
    <property type="entry name" value="Ribsml_uS5_D2-typ_fold_subgr"/>
</dbReference>
<proteinExistence type="inferred from homology"/>
<dbReference type="Gene3D" id="3.40.50.300">
    <property type="entry name" value="P-loop containing nucleotide triphosphate hydrolases"/>
    <property type="match status" value="1"/>
</dbReference>
<comment type="caution">
    <text evidence="5">The sequence shown here is derived from an EMBL/GenBank/DDBJ whole genome shotgun (WGS) entry which is preliminary data.</text>
</comment>
<keyword evidence="2" id="KW-0547">Nucleotide-binding</keyword>
<dbReference type="AlphaFoldDB" id="A0A9D9GYY8"/>
<dbReference type="EMBL" id="JADIMZ010000035">
    <property type="protein sequence ID" value="MBO8432215.1"/>
    <property type="molecule type" value="Genomic_DNA"/>
</dbReference>
<dbReference type="PRINTS" id="PR01657">
    <property type="entry name" value="MCMFAMILY"/>
</dbReference>
<evidence type="ECO:0000256" key="2">
    <source>
        <dbReference type="ARBA" id="ARBA00022741"/>
    </source>
</evidence>
<dbReference type="GO" id="GO:0003677">
    <property type="term" value="F:DNA binding"/>
    <property type="evidence" value="ECO:0007669"/>
    <property type="project" value="InterPro"/>
</dbReference>
<dbReference type="InterPro" id="IPR000523">
    <property type="entry name" value="Mg_chelatse_chII-like_cat_dom"/>
</dbReference>
<dbReference type="Pfam" id="PF01078">
    <property type="entry name" value="Mg_chelatase"/>
    <property type="match status" value="1"/>
</dbReference>
<sequence length="514" mass="56233">MISKTYGGALQGIDAVTICVETSIEPGVNFMLVGLPDSAVKESHYRIATAIAHCGYKVPVRRIVINMAPADLRKEGSAYDLTLAMGILSASGQLGDDAEPRLGQYMMMGELSLDGRLQPIKGVLSLALEAKKQGFSGFILPEQNAAEAALVEGLRVYGVKCLVQVVEFFRGRGVLQEYESGVSAQPVCQSLDEPDFAEVQGQYFCKRALEITAAGGHNILLVGPPGAGKTMLARRLAGILPPLTQEEALETTKIYSVAGKLVSNQRLVSNRPFRDPHHTISYAALVGGGSFPQPGEISLAHNGVLFLDELPEFSRATLEVLRQPIEDRKISICRAKMRVDYPAGFMLVASMNPCPCGYYNSPDKACTCRPASISRYLGKISGPLLDRMDLHVQVLPVPFKELASDEKAESSQQIRERVVLARQRQLERFSGTSLSCNARMQARHIHQYCRLDKDSEALLAAAMQQYGFSARTYHRILKVARTIADLEGAIEIKSYHVAEAIQYRCVDKANWGQG</sequence>
<dbReference type="InterPro" id="IPR004482">
    <property type="entry name" value="Mg_chelat-rel"/>
</dbReference>
<evidence type="ECO:0000256" key="3">
    <source>
        <dbReference type="ARBA" id="ARBA00022840"/>
    </source>
</evidence>
<dbReference type="InterPro" id="IPR027417">
    <property type="entry name" value="P-loop_NTPase"/>
</dbReference>
<dbReference type="InterPro" id="IPR020568">
    <property type="entry name" value="Ribosomal_Su5_D2-typ_SF"/>
</dbReference>
<gene>
    <name evidence="5" type="ORF">IAB08_02825</name>
</gene>
<evidence type="ECO:0000313" key="5">
    <source>
        <dbReference type="EMBL" id="MBO8432215.1"/>
    </source>
</evidence>
<reference evidence="5" key="1">
    <citation type="submission" date="2020-10" db="EMBL/GenBank/DDBJ databases">
        <authorList>
            <person name="Gilroy R."/>
        </authorList>
    </citation>
    <scope>NUCLEOTIDE SEQUENCE</scope>
    <source>
        <strain evidence="5">2889</strain>
    </source>
</reference>
<dbReference type="NCBIfam" id="TIGR00368">
    <property type="entry name" value="YifB family Mg chelatase-like AAA ATPase"/>
    <property type="match status" value="1"/>
</dbReference>
<comment type="similarity">
    <text evidence="1">Belongs to the Mg-chelatase subunits D/I family. ComM subfamily.</text>
</comment>
<accession>A0A9D9GYY8</accession>
<evidence type="ECO:0000313" key="6">
    <source>
        <dbReference type="Proteomes" id="UP000823612"/>
    </source>
</evidence>
<protein>
    <submittedName>
        <fullName evidence="5">YifB family Mg chelatase-like AAA ATPase</fullName>
    </submittedName>
</protein>
<dbReference type="SMART" id="SM00382">
    <property type="entry name" value="AAA"/>
    <property type="match status" value="1"/>
</dbReference>
<evidence type="ECO:0000256" key="1">
    <source>
        <dbReference type="ARBA" id="ARBA00006354"/>
    </source>
</evidence>
<dbReference type="InterPro" id="IPR025158">
    <property type="entry name" value="Mg_chelat-rel_C"/>
</dbReference>
<evidence type="ECO:0000259" key="4">
    <source>
        <dbReference type="SMART" id="SM00382"/>
    </source>
</evidence>
<dbReference type="GO" id="GO:0005524">
    <property type="term" value="F:ATP binding"/>
    <property type="evidence" value="ECO:0007669"/>
    <property type="project" value="UniProtKB-KW"/>
</dbReference>
<dbReference type="Proteomes" id="UP000823612">
    <property type="component" value="Unassembled WGS sequence"/>
</dbReference>
<dbReference type="Gene3D" id="3.30.230.10">
    <property type="match status" value="1"/>
</dbReference>
<dbReference type="PANTHER" id="PTHR32039">
    <property type="entry name" value="MAGNESIUM-CHELATASE SUBUNIT CHLI"/>
    <property type="match status" value="1"/>
</dbReference>
<dbReference type="InterPro" id="IPR003593">
    <property type="entry name" value="AAA+_ATPase"/>
</dbReference>
<dbReference type="SUPFAM" id="SSF52540">
    <property type="entry name" value="P-loop containing nucleoside triphosphate hydrolases"/>
    <property type="match status" value="1"/>
</dbReference>
<feature type="domain" description="AAA+ ATPase" evidence="4">
    <location>
        <begin position="215"/>
        <end position="398"/>
    </location>
</feature>
<organism evidence="5 6">
    <name type="scientific">Candidatus Pullibacteroides excrementavium</name>
    <dbReference type="NCBI Taxonomy" id="2840905"/>
    <lineage>
        <taxon>Bacteria</taxon>
        <taxon>Pseudomonadati</taxon>
        <taxon>Bacteroidota</taxon>
        <taxon>Bacteroidia</taxon>
        <taxon>Bacteroidales</taxon>
        <taxon>Candidatus Pullibacteroides</taxon>
    </lineage>
</organism>
<dbReference type="Pfam" id="PF13541">
    <property type="entry name" value="ChlI"/>
    <property type="match status" value="1"/>
</dbReference>
<name>A0A9D9GYY8_9BACT</name>
<dbReference type="Pfam" id="PF13335">
    <property type="entry name" value="Mg_chelatase_C"/>
    <property type="match status" value="1"/>
</dbReference>
<dbReference type="InterPro" id="IPR001208">
    <property type="entry name" value="MCM_dom"/>
</dbReference>